<accession>A0A843V150</accession>
<evidence type="ECO:0000256" key="1">
    <source>
        <dbReference type="SAM" id="MobiDB-lite"/>
    </source>
</evidence>
<sequence length="85" mass="9285">MWIFVQAAIGTTREAPIRNQHFDPAGTSNVSLDYVNPWGGNHTESACHGDRKLSSTRHENPSPDRSYGCTNIADIVTPSGLFLSL</sequence>
<feature type="compositionally biased region" description="Basic and acidic residues" evidence="1">
    <location>
        <begin position="46"/>
        <end position="62"/>
    </location>
</feature>
<name>A0A843V150_COLES</name>
<evidence type="ECO:0000313" key="3">
    <source>
        <dbReference type="Proteomes" id="UP000652761"/>
    </source>
</evidence>
<reference evidence="2" key="1">
    <citation type="submission" date="2017-07" db="EMBL/GenBank/DDBJ databases">
        <title>Taro Niue Genome Assembly and Annotation.</title>
        <authorList>
            <person name="Atibalentja N."/>
            <person name="Keating K."/>
            <person name="Fields C.J."/>
        </authorList>
    </citation>
    <scope>NUCLEOTIDE SEQUENCE</scope>
    <source>
        <strain evidence="2">Niue_2</strain>
        <tissue evidence="2">Leaf</tissue>
    </source>
</reference>
<gene>
    <name evidence="2" type="ORF">Taro_019082</name>
</gene>
<organism evidence="2 3">
    <name type="scientific">Colocasia esculenta</name>
    <name type="common">Wild taro</name>
    <name type="synonym">Arum esculentum</name>
    <dbReference type="NCBI Taxonomy" id="4460"/>
    <lineage>
        <taxon>Eukaryota</taxon>
        <taxon>Viridiplantae</taxon>
        <taxon>Streptophyta</taxon>
        <taxon>Embryophyta</taxon>
        <taxon>Tracheophyta</taxon>
        <taxon>Spermatophyta</taxon>
        <taxon>Magnoliopsida</taxon>
        <taxon>Liliopsida</taxon>
        <taxon>Araceae</taxon>
        <taxon>Aroideae</taxon>
        <taxon>Colocasieae</taxon>
        <taxon>Colocasia</taxon>
    </lineage>
</organism>
<evidence type="ECO:0000313" key="2">
    <source>
        <dbReference type="EMBL" id="MQL86563.1"/>
    </source>
</evidence>
<comment type="caution">
    <text evidence="2">The sequence shown here is derived from an EMBL/GenBank/DDBJ whole genome shotgun (WGS) entry which is preliminary data.</text>
</comment>
<proteinExistence type="predicted"/>
<dbReference type="Proteomes" id="UP000652761">
    <property type="component" value="Unassembled WGS sequence"/>
</dbReference>
<dbReference type="AlphaFoldDB" id="A0A843V150"/>
<feature type="region of interest" description="Disordered" evidence="1">
    <location>
        <begin position="46"/>
        <end position="65"/>
    </location>
</feature>
<dbReference type="EMBL" id="NMUH01000910">
    <property type="protein sequence ID" value="MQL86563.1"/>
    <property type="molecule type" value="Genomic_DNA"/>
</dbReference>
<keyword evidence="3" id="KW-1185">Reference proteome</keyword>
<protein>
    <submittedName>
        <fullName evidence="2">Uncharacterized protein</fullName>
    </submittedName>
</protein>